<dbReference type="Pfam" id="PF03847">
    <property type="entry name" value="TFIID_20kDa"/>
    <property type="match status" value="1"/>
</dbReference>
<evidence type="ECO:0000313" key="8">
    <source>
        <dbReference type="EMBL" id="KAG8177882.1"/>
    </source>
</evidence>
<evidence type="ECO:0000256" key="3">
    <source>
        <dbReference type="ARBA" id="ARBA00017484"/>
    </source>
</evidence>
<name>A0AAV6U0C8_9ARAC</name>
<organism evidence="8 9">
    <name type="scientific">Oedothorax gibbosus</name>
    <dbReference type="NCBI Taxonomy" id="931172"/>
    <lineage>
        <taxon>Eukaryota</taxon>
        <taxon>Metazoa</taxon>
        <taxon>Ecdysozoa</taxon>
        <taxon>Arthropoda</taxon>
        <taxon>Chelicerata</taxon>
        <taxon>Arachnida</taxon>
        <taxon>Araneae</taxon>
        <taxon>Araneomorphae</taxon>
        <taxon>Entelegynae</taxon>
        <taxon>Araneoidea</taxon>
        <taxon>Linyphiidae</taxon>
        <taxon>Erigoninae</taxon>
        <taxon>Oedothorax</taxon>
    </lineage>
</organism>
<dbReference type="GO" id="GO:0051123">
    <property type="term" value="P:RNA polymerase II preinitiation complex assembly"/>
    <property type="evidence" value="ECO:0007669"/>
    <property type="project" value="TreeGrafter"/>
</dbReference>
<dbReference type="GO" id="GO:0046982">
    <property type="term" value="F:protein heterodimerization activity"/>
    <property type="evidence" value="ECO:0007669"/>
    <property type="project" value="InterPro"/>
</dbReference>
<keyword evidence="4" id="KW-0805">Transcription regulation</keyword>
<dbReference type="PANTHER" id="PTHR12264">
    <property type="entry name" value="TRANSCRIPTION INITIATION FACTOR TFIID SUBUNIT 12"/>
    <property type="match status" value="1"/>
</dbReference>
<accession>A0AAV6U0C8</accession>
<gene>
    <name evidence="8" type="ORF">JTE90_004275</name>
</gene>
<sequence>MSLTLTEGKLFLLYTRSTMSLVNSLVTAPPPMSSSPVIRPQQAVISGVSNMNNLSSGTITMSTNSSVISVSHPAPVSTHNSISTSLSVNLLPPDTAQVHQVLTKQKLQDLVREVDSNVQTDEETDELLLQLAEEFIDDVVSTSCSLAKHRKSSSLEVKDVQLSLEKNWNMWIPGFGCEELRPYKKSSMTEAHKQRMALIRKTLKK</sequence>
<evidence type="ECO:0000256" key="2">
    <source>
        <dbReference type="ARBA" id="ARBA00007530"/>
    </source>
</evidence>
<evidence type="ECO:0000256" key="6">
    <source>
        <dbReference type="ARBA" id="ARBA00023242"/>
    </source>
</evidence>
<dbReference type="Proteomes" id="UP000827092">
    <property type="component" value="Unassembled WGS sequence"/>
</dbReference>
<dbReference type="GO" id="GO:0000124">
    <property type="term" value="C:SAGA complex"/>
    <property type="evidence" value="ECO:0007669"/>
    <property type="project" value="InterPro"/>
</dbReference>
<evidence type="ECO:0000313" key="9">
    <source>
        <dbReference type="Proteomes" id="UP000827092"/>
    </source>
</evidence>
<keyword evidence="5" id="KW-0804">Transcription</keyword>
<dbReference type="InterPro" id="IPR003228">
    <property type="entry name" value="TFIID_TAF12_dom"/>
</dbReference>
<dbReference type="EMBL" id="JAFNEN010000740">
    <property type="protein sequence ID" value="KAG8177882.1"/>
    <property type="molecule type" value="Genomic_DNA"/>
</dbReference>
<dbReference type="FunFam" id="1.10.20.10:FF:000011">
    <property type="entry name" value="Transcription initiation factor TFIID subunit 12"/>
    <property type="match status" value="1"/>
</dbReference>
<evidence type="ECO:0000259" key="7">
    <source>
        <dbReference type="Pfam" id="PF03847"/>
    </source>
</evidence>
<evidence type="ECO:0000256" key="5">
    <source>
        <dbReference type="ARBA" id="ARBA00023163"/>
    </source>
</evidence>
<comment type="subcellular location">
    <subcellularLocation>
        <location evidence="1">Nucleus</location>
    </subcellularLocation>
</comment>
<keyword evidence="9" id="KW-1185">Reference proteome</keyword>
<evidence type="ECO:0000256" key="1">
    <source>
        <dbReference type="ARBA" id="ARBA00004123"/>
    </source>
</evidence>
<dbReference type="Gene3D" id="1.10.20.10">
    <property type="entry name" value="Histone, subunit A"/>
    <property type="match status" value="1"/>
</dbReference>
<dbReference type="AlphaFoldDB" id="A0AAV6U0C8"/>
<dbReference type="GO" id="GO:0003677">
    <property type="term" value="F:DNA binding"/>
    <property type="evidence" value="ECO:0007669"/>
    <property type="project" value="TreeGrafter"/>
</dbReference>
<dbReference type="InterPro" id="IPR009072">
    <property type="entry name" value="Histone-fold"/>
</dbReference>
<keyword evidence="6" id="KW-0539">Nucleus</keyword>
<reference evidence="8 9" key="1">
    <citation type="journal article" date="2022" name="Nat. Ecol. Evol.">
        <title>A masculinizing supergene underlies an exaggerated male reproductive morph in a spider.</title>
        <authorList>
            <person name="Hendrickx F."/>
            <person name="De Corte Z."/>
            <person name="Sonet G."/>
            <person name="Van Belleghem S.M."/>
            <person name="Kostlbacher S."/>
            <person name="Vangestel C."/>
        </authorList>
    </citation>
    <scope>NUCLEOTIDE SEQUENCE [LARGE SCALE GENOMIC DNA]</scope>
    <source>
        <strain evidence="8">W744_W776</strain>
    </source>
</reference>
<protein>
    <recommendedName>
        <fullName evidence="3">Transcription initiation factor TFIID subunit 12</fullName>
    </recommendedName>
</protein>
<dbReference type="GO" id="GO:0005669">
    <property type="term" value="C:transcription factor TFIID complex"/>
    <property type="evidence" value="ECO:0007669"/>
    <property type="project" value="InterPro"/>
</dbReference>
<dbReference type="SUPFAM" id="SSF47113">
    <property type="entry name" value="Histone-fold"/>
    <property type="match status" value="1"/>
</dbReference>
<dbReference type="InterPro" id="IPR037794">
    <property type="entry name" value="TAF12"/>
</dbReference>
<dbReference type="GO" id="GO:0017025">
    <property type="term" value="F:TBP-class protein binding"/>
    <property type="evidence" value="ECO:0007669"/>
    <property type="project" value="TreeGrafter"/>
</dbReference>
<comment type="similarity">
    <text evidence="2">Belongs to the TAF12 family.</text>
</comment>
<comment type="caution">
    <text evidence="8">The sequence shown here is derived from an EMBL/GenBank/DDBJ whole genome shotgun (WGS) entry which is preliminary data.</text>
</comment>
<evidence type="ECO:0000256" key="4">
    <source>
        <dbReference type="ARBA" id="ARBA00023015"/>
    </source>
</evidence>
<dbReference type="PANTHER" id="PTHR12264:SF21">
    <property type="entry name" value="TRANSCRIPTION INITIATION FACTOR TFIID SUBUNIT 12"/>
    <property type="match status" value="1"/>
</dbReference>
<feature type="domain" description="Transcription initiation factor TFIID subunit 12" evidence="7">
    <location>
        <begin position="103"/>
        <end position="170"/>
    </location>
</feature>
<proteinExistence type="inferred from homology"/>
<dbReference type="CDD" id="cd07981">
    <property type="entry name" value="HFD_TAF12"/>
    <property type="match status" value="1"/>
</dbReference>